<evidence type="ECO:0000256" key="4">
    <source>
        <dbReference type="ARBA" id="ARBA00022989"/>
    </source>
</evidence>
<evidence type="ECO:0000313" key="9">
    <source>
        <dbReference type="Proteomes" id="UP000612362"/>
    </source>
</evidence>
<dbReference type="InterPro" id="IPR036259">
    <property type="entry name" value="MFS_trans_sf"/>
</dbReference>
<dbReference type="PANTHER" id="PTHR43124">
    <property type="entry name" value="PURINE EFFLUX PUMP PBUE"/>
    <property type="match status" value="1"/>
</dbReference>
<keyword evidence="9" id="KW-1185">Reference proteome</keyword>
<dbReference type="GO" id="GO:0005886">
    <property type="term" value="C:plasma membrane"/>
    <property type="evidence" value="ECO:0007669"/>
    <property type="project" value="UniProtKB-SubCell"/>
</dbReference>
<dbReference type="AlphaFoldDB" id="A0A8J3MX50"/>
<evidence type="ECO:0000256" key="3">
    <source>
        <dbReference type="ARBA" id="ARBA00022692"/>
    </source>
</evidence>
<comment type="caution">
    <text evidence="8">The sequence shown here is derived from an EMBL/GenBank/DDBJ whole genome shotgun (WGS) entry which is preliminary data.</text>
</comment>
<feature type="transmembrane region" description="Helical" evidence="6">
    <location>
        <begin position="174"/>
        <end position="197"/>
    </location>
</feature>
<feature type="transmembrane region" description="Helical" evidence="6">
    <location>
        <begin position="113"/>
        <end position="134"/>
    </location>
</feature>
<feature type="transmembrane region" description="Helical" evidence="6">
    <location>
        <begin position="60"/>
        <end position="81"/>
    </location>
</feature>
<feature type="transmembrane region" description="Helical" evidence="6">
    <location>
        <begin position="254"/>
        <end position="276"/>
    </location>
</feature>
<dbReference type="EMBL" id="BNJF01000010">
    <property type="protein sequence ID" value="GHO51070.1"/>
    <property type="molecule type" value="Genomic_DNA"/>
</dbReference>
<dbReference type="InterPro" id="IPR020846">
    <property type="entry name" value="MFS_dom"/>
</dbReference>
<sequence length="421" mass="44506">MSQAPLYVSSVEQKHSTRINPRIFLLALGMFALGTDAFVVAGVLPVIAREMGVTESLAGQLITAFSLTYGFGAPVLAALTGHWSRNKALLISLGAFCLLNLGSALAPNFIVLLLTRILVGCSAAVFGPLAYTIGSTLAPPEKRGKALALVGTGLTISTVLGSPLGTWIGEHFGWRLSFGLVALLAGIAFSVLVLYGLPKTASAPTISLRERIAPVGEPRVLLALIPSLLWNLGIYVVYTYIAPLLQQNLHTSDVSPYLLAFGLGPALGSLIIGVVIDRIGSTRPIAIALVGLLIIEPLIALTTHSIMGALVILFLWGSCAPMLFTPQQHRLLHLTPEHANVILALNNSTFYLGIAGGAALGGFALQMVSVTQLGWIGVVFVLLALVLFAVSIRLSKRKVELSENQEMSGKQERAQLLVAPE</sequence>
<evidence type="ECO:0000259" key="7">
    <source>
        <dbReference type="PROSITE" id="PS50850"/>
    </source>
</evidence>
<evidence type="ECO:0000313" key="8">
    <source>
        <dbReference type="EMBL" id="GHO51070.1"/>
    </source>
</evidence>
<keyword evidence="2" id="KW-1003">Cell membrane</keyword>
<reference evidence="8" key="1">
    <citation type="submission" date="2020-10" db="EMBL/GenBank/DDBJ databases">
        <title>Taxonomic study of unclassified bacteria belonging to the class Ktedonobacteria.</title>
        <authorList>
            <person name="Yabe S."/>
            <person name="Wang C.M."/>
            <person name="Zheng Y."/>
            <person name="Sakai Y."/>
            <person name="Cavaletti L."/>
            <person name="Monciardini P."/>
            <person name="Donadio S."/>
        </authorList>
    </citation>
    <scope>NUCLEOTIDE SEQUENCE</scope>
    <source>
        <strain evidence="8">SOSP1-1</strain>
    </source>
</reference>
<feature type="transmembrane region" description="Helical" evidence="6">
    <location>
        <begin position="345"/>
        <end position="367"/>
    </location>
</feature>
<dbReference type="RefSeq" id="WP_220200014.1">
    <property type="nucleotide sequence ID" value="NZ_BNJF01000010.1"/>
</dbReference>
<dbReference type="SUPFAM" id="SSF103473">
    <property type="entry name" value="MFS general substrate transporter"/>
    <property type="match status" value="1"/>
</dbReference>
<keyword evidence="3 6" id="KW-0812">Transmembrane</keyword>
<evidence type="ECO:0000256" key="6">
    <source>
        <dbReference type="SAM" id="Phobius"/>
    </source>
</evidence>
<feature type="transmembrane region" description="Helical" evidence="6">
    <location>
        <begin position="146"/>
        <end position="168"/>
    </location>
</feature>
<dbReference type="PROSITE" id="PS50850">
    <property type="entry name" value="MFS"/>
    <property type="match status" value="1"/>
</dbReference>
<feature type="domain" description="Major facilitator superfamily (MFS) profile" evidence="7">
    <location>
        <begin position="22"/>
        <end position="396"/>
    </location>
</feature>
<organism evidence="8 9">
    <name type="scientific">Ktedonospora formicarum</name>
    <dbReference type="NCBI Taxonomy" id="2778364"/>
    <lineage>
        <taxon>Bacteria</taxon>
        <taxon>Bacillati</taxon>
        <taxon>Chloroflexota</taxon>
        <taxon>Ktedonobacteria</taxon>
        <taxon>Ktedonobacterales</taxon>
        <taxon>Ktedonobacteraceae</taxon>
        <taxon>Ktedonospora</taxon>
    </lineage>
</organism>
<feature type="transmembrane region" description="Helical" evidence="6">
    <location>
        <begin position="23"/>
        <end position="48"/>
    </location>
</feature>
<feature type="transmembrane region" description="Helical" evidence="6">
    <location>
        <begin position="283"/>
        <end position="300"/>
    </location>
</feature>
<keyword evidence="5 6" id="KW-0472">Membrane</keyword>
<feature type="transmembrane region" description="Helical" evidence="6">
    <location>
        <begin position="88"/>
        <end position="107"/>
    </location>
</feature>
<dbReference type="GO" id="GO:0022857">
    <property type="term" value="F:transmembrane transporter activity"/>
    <property type="evidence" value="ECO:0007669"/>
    <property type="project" value="InterPro"/>
</dbReference>
<feature type="transmembrane region" description="Helical" evidence="6">
    <location>
        <begin position="218"/>
        <end position="242"/>
    </location>
</feature>
<name>A0A8J3MX50_9CHLR</name>
<evidence type="ECO:0000256" key="2">
    <source>
        <dbReference type="ARBA" id="ARBA00022475"/>
    </source>
</evidence>
<keyword evidence="4 6" id="KW-1133">Transmembrane helix</keyword>
<feature type="transmembrane region" description="Helical" evidence="6">
    <location>
        <begin position="373"/>
        <end position="392"/>
    </location>
</feature>
<evidence type="ECO:0000256" key="1">
    <source>
        <dbReference type="ARBA" id="ARBA00004651"/>
    </source>
</evidence>
<dbReference type="InterPro" id="IPR050189">
    <property type="entry name" value="MFS_Efflux_Transporters"/>
</dbReference>
<dbReference type="InterPro" id="IPR011701">
    <property type="entry name" value="MFS"/>
</dbReference>
<protein>
    <submittedName>
        <fullName evidence="8">MFS transporter</fullName>
    </submittedName>
</protein>
<feature type="transmembrane region" description="Helical" evidence="6">
    <location>
        <begin position="306"/>
        <end position="324"/>
    </location>
</feature>
<dbReference type="PANTHER" id="PTHR43124:SF10">
    <property type="entry name" value="PURINE EFFLUX PUMP PBUE"/>
    <property type="match status" value="1"/>
</dbReference>
<gene>
    <name evidence="8" type="ORF">KSX_92330</name>
</gene>
<dbReference type="Gene3D" id="1.20.1250.20">
    <property type="entry name" value="MFS general substrate transporter like domains"/>
    <property type="match status" value="1"/>
</dbReference>
<evidence type="ECO:0000256" key="5">
    <source>
        <dbReference type="ARBA" id="ARBA00023136"/>
    </source>
</evidence>
<proteinExistence type="predicted"/>
<dbReference type="Pfam" id="PF07690">
    <property type="entry name" value="MFS_1"/>
    <property type="match status" value="1"/>
</dbReference>
<dbReference type="CDD" id="cd17324">
    <property type="entry name" value="MFS_NepI_like"/>
    <property type="match status" value="1"/>
</dbReference>
<comment type="subcellular location">
    <subcellularLocation>
        <location evidence="1">Cell membrane</location>
        <topology evidence="1">Multi-pass membrane protein</topology>
    </subcellularLocation>
</comment>
<accession>A0A8J3MX50</accession>
<dbReference type="Proteomes" id="UP000612362">
    <property type="component" value="Unassembled WGS sequence"/>
</dbReference>